<evidence type="ECO:0000313" key="1">
    <source>
        <dbReference type="EMBL" id="GAA3730386.1"/>
    </source>
</evidence>
<name>A0ABP7F514_9ACTN</name>
<dbReference type="RefSeq" id="WP_344967549.1">
    <property type="nucleotide sequence ID" value="NZ_BAABDD010000003.1"/>
</dbReference>
<evidence type="ECO:0000313" key="2">
    <source>
        <dbReference type="Proteomes" id="UP001500908"/>
    </source>
</evidence>
<reference evidence="2" key="1">
    <citation type="journal article" date="2019" name="Int. J. Syst. Evol. Microbiol.">
        <title>The Global Catalogue of Microorganisms (GCM) 10K type strain sequencing project: providing services to taxonomists for standard genome sequencing and annotation.</title>
        <authorList>
            <consortium name="The Broad Institute Genomics Platform"/>
            <consortium name="The Broad Institute Genome Sequencing Center for Infectious Disease"/>
            <person name="Wu L."/>
            <person name="Ma J."/>
        </authorList>
    </citation>
    <scope>NUCLEOTIDE SEQUENCE [LARGE SCALE GENOMIC DNA]</scope>
    <source>
        <strain evidence="2">JCM 17137</strain>
    </source>
</reference>
<accession>A0ABP7F514</accession>
<organism evidence="1 2">
    <name type="scientific">Salinactinospora qingdaonensis</name>
    <dbReference type="NCBI Taxonomy" id="702744"/>
    <lineage>
        <taxon>Bacteria</taxon>
        <taxon>Bacillati</taxon>
        <taxon>Actinomycetota</taxon>
        <taxon>Actinomycetes</taxon>
        <taxon>Streptosporangiales</taxon>
        <taxon>Nocardiopsidaceae</taxon>
        <taxon>Salinactinospora</taxon>
    </lineage>
</organism>
<dbReference type="Proteomes" id="UP001500908">
    <property type="component" value="Unassembled WGS sequence"/>
</dbReference>
<sequence length="207" mass="22652">MYIFDDAVDEAGEIGFDFRVPEGWSEFDLSSDGLAARREETLRHLADDPDRQQAASEVFTTAGHTLDRATSAGLIAAAGVCDRYEDGYFMANVTVFSCAVPPGRHLDPLDMVGHLHPPEHQTPGQTWLRTMLAELPEIGPCGRVIGVAEHRETDDVALRAVVTHTAVPVPNSGKRLLVSCTSPNIEQVDAVLDLFDAITATVRFRRR</sequence>
<dbReference type="EMBL" id="BAABDD010000003">
    <property type="protein sequence ID" value="GAA3730386.1"/>
    <property type="molecule type" value="Genomic_DNA"/>
</dbReference>
<keyword evidence="2" id="KW-1185">Reference proteome</keyword>
<proteinExistence type="predicted"/>
<gene>
    <name evidence="1" type="ORF">GCM10022402_08840</name>
</gene>
<protein>
    <submittedName>
        <fullName evidence="1">Uncharacterized protein</fullName>
    </submittedName>
</protein>
<comment type="caution">
    <text evidence="1">The sequence shown here is derived from an EMBL/GenBank/DDBJ whole genome shotgun (WGS) entry which is preliminary data.</text>
</comment>